<dbReference type="STRING" id="1294142.CINTURNW_2293"/>
<reference evidence="1 2" key="1">
    <citation type="journal article" date="2013" name="Genome Announc.">
        <title>Draft Genome Sequence of the Hydrogen- and Ethanol-Producing Bacterium Clostridium intestinale Strain URNW.</title>
        <authorList>
            <person name="Lal S."/>
            <person name="Ramachandran U."/>
            <person name="Zhang X."/>
            <person name="Sparling R."/>
            <person name="Levin D.B."/>
        </authorList>
    </citation>
    <scope>NUCLEOTIDE SEQUENCE [LARGE SCALE GENOMIC DNA]</scope>
    <source>
        <strain evidence="1 2">URNW</strain>
    </source>
</reference>
<dbReference type="EMBL" id="APJA01000012">
    <property type="protein sequence ID" value="ERK30889.1"/>
    <property type="molecule type" value="Genomic_DNA"/>
</dbReference>
<proteinExistence type="predicted"/>
<name>U2Q466_9CLOT</name>
<dbReference type="eggNOG" id="ENOG5033EKN">
    <property type="taxonomic scope" value="Bacteria"/>
</dbReference>
<dbReference type="AlphaFoldDB" id="U2Q466"/>
<organism evidence="1 2">
    <name type="scientific">Clostridium intestinale URNW</name>
    <dbReference type="NCBI Taxonomy" id="1294142"/>
    <lineage>
        <taxon>Bacteria</taxon>
        <taxon>Bacillati</taxon>
        <taxon>Bacillota</taxon>
        <taxon>Clostridia</taxon>
        <taxon>Eubacteriales</taxon>
        <taxon>Clostridiaceae</taxon>
        <taxon>Clostridium</taxon>
    </lineage>
</organism>
<keyword evidence="2" id="KW-1185">Reference proteome</keyword>
<dbReference type="RefSeq" id="WP_021802289.1">
    <property type="nucleotide sequence ID" value="NZ_KI273145.1"/>
</dbReference>
<dbReference type="PATRIC" id="fig|1294142.3.peg.2365"/>
<evidence type="ECO:0000313" key="1">
    <source>
        <dbReference type="EMBL" id="ERK30889.1"/>
    </source>
</evidence>
<dbReference type="HOGENOM" id="CLU_2698136_0_0_9"/>
<dbReference type="Proteomes" id="UP000016721">
    <property type="component" value="Unassembled WGS sequence"/>
</dbReference>
<accession>U2Q466</accession>
<evidence type="ECO:0000313" key="2">
    <source>
        <dbReference type="Proteomes" id="UP000016721"/>
    </source>
</evidence>
<gene>
    <name evidence="1" type="ORF">CINTURNW_2293</name>
</gene>
<dbReference type="OrthoDB" id="367880at2"/>
<protein>
    <submittedName>
        <fullName evidence="1">Uncharacterized protein</fullName>
    </submittedName>
</protein>
<comment type="caution">
    <text evidence="1">The sequence shown here is derived from an EMBL/GenBank/DDBJ whole genome shotgun (WGS) entry which is preliminary data.</text>
</comment>
<sequence>MSKKRKSKRRTNDNLEVWSENQYEEYLKGIYGMEFIAGFTEGGVPYGLFYEEIETNIVEKSENICESDDEIPF</sequence>